<comment type="caution">
    <text evidence="1">The sequence shown here is derived from an EMBL/GenBank/DDBJ whole genome shotgun (WGS) entry which is preliminary data.</text>
</comment>
<dbReference type="RefSeq" id="WP_057427871.1">
    <property type="nucleotide sequence ID" value="NZ_RBTF01000234.1"/>
</dbReference>
<evidence type="ECO:0000313" key="1">
    <source>
        <dbReference type="EMBL" id="KPY73848.1"/>
    </source>
</evidence>
<dbReference type="PROSITE" id="PS50943">
    <property type="entry name" value="HTH_CROC1"/>
    <property type="match status" value="1"/>
</dbReference>
<dbReference type="PATRIC" id="fig|264459.3.peg.3251"/>
<dbReference type="Gene3D" id="1.10.10.60">
    <property type="entry name" value="Homeodomain-like"/>
    <property type="match status" value="1"/>
</dbReference>
<protein>
    <submittedName>
        <fullName evidence="1">DNA-binding protein</fullName>
    </submittedName>
</protein>
<dbReference type="GO" id="GO:0003677">
    <property type="term" value="F:DNA binding"/>
    <property type="evidence" value="ECO:0007669"/>
    <property type="project" value="UniProtKB-KW"/>
</dbReference>
<dbReference type="Proteomes" id="UP000050384">
    <property type="component" value="Unassembled WGS sequence"/>
</dbReference>
<evidence type="ECO:0000313" key="2">
    <source>
        <dbReference type="Proteomes" id="UP000050384"/>
    </source>
</evidence>
<dbReference type="Gene3D" id="1.10.260.40">
    <property type="entry name" value="lambda repressor-like DNA-binding domains"/>
    <property type="match status" value="1"/>
</dbReference>
<keyword evidence="1" id="KW-0238">DNA-binding</keyword>
<name>A0A0N8SZA5_PSESX</name>
<gene>
    <name evidence="1" type="ORF">ALO94_01859</name>
</gene>
<dbReference type="EMBL" id="LJRI01001120">
    <property type="protein sequence ID" value="KPY73848.1"/>
    <property type="molecule type" value="Genomic_DNA"/>
</dbReference>
<dbReference type="SMART" id="SM00530">
    <property type="entry name" value="HTH_XRE"/>
    <property type="match status" value="1"/>
</dbReference>
<dbReference type="AlphaFoldDB" id="A0A0N8SZA5"/>
<dbReference type="InterPro" id="IPR001387">
    <property type="entry name" value="Cro/C1-type_HTH"/>
</dbReference>
<dbReference type="InterPro" id="IPR010982">
    <property type="entry name" value="Lambda_DNA-bd_dom_sf"/>
</dbReference>
<dbReference type="CDD" id="cd00093">
    <property type="entry name" value="HTH_XRE"/>
    <property type="match status" value="1"/>
</dbReference>
<accession>A0A0N8SZA5</accession>
<reference evidence="1 2" key="1">
    <citation type="submission" date="2015-09" db="EMBL/GenBank/DDBJ databases">
        <title>Genome announcement of multiple Pseudomonas syringae strains.</title>
        <authorList>
            <person name="Thakur S."/>
            <person name="Wang P.W."/>
            <person name="Gong Y."/>
            <person name="Weir B.S."/>
            <person name="Guttman D.S."/>
        </authorList>
    </citation>
    <scope>NUCLEOTIDE SEQUENCE [LARGE SCALE GENOMIC DNA]</scope>
    <source>
        <strain evidence="1 2">ICMP16929</strain>
    </source>
</reference>
<organism evidence="1 2">
    <name type="scientific">Pseudomonas syringae pv. spinaceae</name>
    <dbReference type="NCBI Taxonomy" id="264459"/>
    <lineage>
        <taxon>Bacteria</taxon>
        <taxon>Pseudomonadati</taxon>
        <taxon>Pseudomonadota</taxon>
        <taxon>Gammaproteobacteria</taxon>
        <taxon>Pseudomonadales</taxon>
        <taxon>Pseudomonadaceae</taxon>
        <taxon>Pseudomonas</taxon>
        <taxon>Pseudomonas syringae</taxon>
    </lineage>
</organism>
<dbReference type="SUPFAM" id="SSF47413">
    <property type="entry name" value="lambda repressor-like DNA-binding domains"/>
    <property type="match status" value="1"/>
</dbReference>
<proteinExistence type="predicted"/>
<sequence>MMSLRQAFAAALRFVRAHHKLLQQDVSSGVTQARISQLESGKNSATLETTQQVAQAMRMTTTSFVVTVLAAKDGTTPRQILSEALAELETLGLLDVDISEHVPDPSHPVTQKAANTREQVQKLKAEGHRHVEVARILGLSKSTVTRHWREE</sequence>